<gene>
    <name evidence="1" type="ORF">CYL20_19380</name>
</gene>
<accession>A0A2L1JDR0</accession>
<dbReference type="Proteomes" id="UP000237830">
    <property type="component" value="Chromosome"/>
</dbReference>
<sequence>MKKAFDMELFLSGVLTGSPATRRRHVRQAVMIQSAIAKRWRLENPWSWQSKHLQWFLRYGAGGRSEATIYYYSLTAKLIVLRLAHR</sequence>
<protein>
    <submittedName>
        <fullName evidence="1">Uncharacterized protein</fullName>
    </submittedName>
</protein>
<reference evidence="1 2" key="1">
    <citation type="submission" date="2017-12" db="EMBL/GenBank/DDBJ databases">
        <title>Genome sequence of Pseudomonas palleroniana MAB3.</title>
        <authorList>
            <person name="Nascimento F.X."/>
        </authorList>
    </citation>
    <scope>NUCLEOTIDE SEQUENCE [LARGE SCALE GENOMIC DNA]</scope>
    <source>
        <strain evidence="1 2">MAB3</strain>
    </source>
</reference>
<dbReference type="EMBL" id="CP025494">
    <property type="protein sequence ID" value="AVE06623.1"/>
    <property type="molecule type" value="Genomic_DNA"/>
</dbReference>
<name>A0A2L1JDR0_9PSED</name>
<evidence type="ECO:0000313" key="2">
    <source>
        <dbReference type="Proteomes" id="UP000237830"/>
    </source>
</evidence>
<dbReference type="AlphaFoldDB" id="A0A2L1JDR0"/>
<organism evidence="1 2">
    <name type="scientific">Pseudomonas palleroniana</name>
    <dbReference type="NCBI Taxonomy" id="191390"/>
    <lineage>
        <taxon>Bacteria</taxon>
        <taxon>Pseudomonadati</taxon>
        <taxon>Pseudomonadota</taxon>
        <taxon>Gammaproteobacteria</taxon>
        <taxon>Pseudomonadales</taxon>
        <taxon>Pseudomonadaceae</taxon>
        <taxon>Pseudomonas</taxon>
    </lineage>
</organism>
<proteinExistence type="predicted"/>
<evidence type="ECO:0000313" key="1">
    <source>
        <dbReference type="EMBL" id="AVE06623.1"/>
    </source>
</evidence>